<dbReference type="EMBL" id="MHTS01000017">
    <property type="protein sequence ID" value="OHA64330.1"/>
    <property type="molecule type" value="Genomic_DNA"/>
</dbReference>
<dbReference type="AlphaFoldDB" id="A0A1G2QUQ6"/>
<sequence>MNLNRWKTFTKSQQLLMIGSEIMRANVWQRKDDEKFLGALERGMHLIKLCQLDEKWQNAKAMLAGLQEEFQKFSTKSRVDDTSVLYRAL</sequence>
<evidence type="ECO:0008006" key="3">
    <source>
        <dbReference type="Google" id="ProtNLM"/>
    </source>
</evidence>
<name>A0A1G2QUQ6_9BACT</name>
<organism evidence="1 2">
    <name type="scientific">Candidatus Wildermuthbacteria bacterium RIFCSPHIGHO2_01_FULL_48_27b</name>
    <dbReference type="NCBI Taxonomy" id="1802447"/>
    <lineage>
        <taxon>Bacteria</taxon>
        <taxon>Candidatus Wildermuthiibacteriota</taxon>
    </lineage>
</organism>
<accession>A0A1G2QUQ6</accession>
<protein>
    <recommendedName>
        <fullName evidence="3">Four helix bundle protein</fullName>
    </recommendedName>
</protein>
<evidence type="ECO:0000313" key="2">
    <source>
        <dbReference type="Proteomes" id="UP000178170"/>
    </source>
</evidence>
<dbReference type="Proteomes" id="UP000178170">
    <property type="component" value="Unassembled WGS sequence"/>
</dbReference>
<reference evidence="1 2" key="1">
    <citation type="journal article" date="2016" name="Nat. Commun.">
        <title>Thousands of microbial genomes shed light on interconnected biogeochemical processes in an aquifer system.</title>
        <authorList>
            <person name="Anantharaman K."/>
            <person name="Brown C.T."/>
            <person name="Hug L.A."/>
            <person name="Sharon I."/>
            <person name="Castelle C.J."/>
            <person name="Probst A.J."/>
            <person name="Thomas B.C."/>
            <person name="Singh A."/>
            <person name="Wilkins M.J."/>
            <person name="Karaoz U."/>
            <person name="Brodie E.L."/>
            <person name="Williams K.H."/>
            <person name="Hubbard S.S."/>
            <person name="Banfield J.F."/>
        </authorList>
    </citation>
    <scope>NUCLEOTIDE SEQUENCE [LARGE SCALE GENOMIC DNA]</scope>
</reference>
<evidence type="ECO:0000313" key="1">
    <source>
        <dbReference type="EMBL" id="OHA64330.1"/>
    </source>
</evidence>
<gene>
    <name evidence="1" type="ORF">A2843_02515</name>
</gene>
<proteinExistence type="predicted"/>
<comment type="caution">
    <text evidence="1">The sequence shown here is derived from an EMBL/GenBank/DDBJ whole genome shotgun (WGS) entry which is preliminary data.</text>
</comment>